<accession>A0A7X2LZS2</accession>
<sequence>MARVLELLFLNTEGKTVKVNVDEPKQDITEADINAAMDQLLAASVFTSNGGEYISKKGARIIERNVNELSL</sequence>
<dbReference type="Pfam" id="PF11148">
    <property type="entry name" value="DUF2922"/>
    <property type="match status" value="1"/>
</dbReference>
<evidence type="ECO:0000313" key="1">
    <source>
        <dbReference type="EMBL" id="MRX72262.1"/>
    </source>
</evidence>
<dbReference type="OrthoDB" id="2454247at2"/>
<protein>
    <submittedName>
        <fullName evidence="1">DUF2922 family protein</fullName>
    </submittedName>
</protein>
<organism evidence="1 2">
    <name type="scientific">Metabacillus lacus</name>
    <dbReference type="NCBI Taxonomy" id="1983721"/>
    <lineage>
        <taxon>Bacteria</taxon>
        <taxon>Bacillati</taxon>
        <taxon>Bacillota</taxon>
        <taxon>Bacilli</taxon>
        <taxon>Bacillales</taxon>
        <taxon>Bacillaceae</taxon>
        <taxon>Metabacillus</taxon>
    </lineage>
</organism>
<dbReference type="AlphaFoldDB" id="A0A7X2LZS2"/>
<dbReference type="InterPro" id="IPR021321">
    <property type="entry name" value="DUF2922"/>
</dbReference>
<gene>
    <name evidence="1" type="ORF">GJU40_08870</name>
</gene>
<evidence type="ECO:0000313" key="2">
    <source>
        <dbReference type="Proteomes" id="UP000448867"/>
    </source>
</evidence>
<proteinExistence type="predicted"/>
<dbReference type="RefSeq" id="WP_154307409.1">
    <property type="nucleotide sequence ID" value="NZ_WKKI01000013.1"/>
</dbReference>
<keyword evidence="2" id="KW-1185">Reference proteome</keyword>
<reference evidence="1 2" key="1">
    <citation type="submission" date="2019-11" db="EMBL/GenBank/DDBJ databases">
        <title>Bacillus lacus genome.</title>
        <authorList>
            <person name="Allen C.J."/>
            <person name="Newman J.D."/>
        </authorList>
    </citation>
    <scope>NUCLEOTIDE SEQUENCE [LARGE SCALE GENOMIC DNA]</scope>
    <source>
        <strain evidence="1 2">KCTC 33946</strain>
    </source>
</reference>
<name>A0A7X2LZS2_9BACI</name>
<dbReference type="Proteomes" id="UP000448867">
    <property type="component" value="Unassembled WGS sequence"/>
</dbReference>
<dbReference type="EMBL" id="WKKI01000013">
    <property type="protein sequence ID" value="MRX72262.1"/>
    <property type="molecule type" value="Genomic_DNA"/>
</dbReference>
<comment type="caution">
    <text evidence="1">The sequence shown here is derived from an EMBL/GenBank/DDBJ whole genome shotgun (WGS) entry which is preliminary data.</text>
</comment>